<feature type="domain" description="Reverse transcriptase/retrotransposon-derived protein RNase H-like" evidence="3">
    <location>
        <begin position="455"/>
        <end position="504"/>
    </location>
</feature>
<organism evidence="4 5">
    <name type="scientific">Austropuccinia psidii MF-1</name>
    <dbReference type="NCBI Taxonomy" id="1389203"/>
    <lineage>
        <taxon>Eukaryota</taxon>
        <taxon>Fungi</taxon>
        <taxon>Dikarya</taxon>
        <taxon>Basidiomycota</taxon>
        <taxon>Pucciniomycotina</taxon>
        <taxon>Pucciniomycetes</taxon>
        <taxon>Pucciniales</taxon>
        <taxon>Sphaerophragmiaceae</taxon>
        <taxon>Austropuccinia</taxon>
    </lineage>
</organism>
<evidence type="ECO:0000259" key="3">
    <source>
        <dbReference type="Pfam" id="PF17919"/>
    </source>
</evidence>
<evidence type="ECO:0000313" key="4">
    <source>
        <dbReference type="EMBL" id="MBW0577915.1"/>
    </source>
</evidence>
<gene>
    <name evidence="4" type="ORF">O181_117630</name>
</gene>
<dbReference type="Gene3D" id="3.30.70.270">
    <property type="match status" value="1"/>
</dbReference>
<accession>A0A9Q3KER3</accession>
<dbReference type="OrthoDB" id="2507294at2759"/>
<dbReference type="PANTHER" id="PTHR37984">
    <property type="entry name" value="PROTEIN CBG26694"/>
    <property type="match status" value="1"/>
</dbReference>
<evidence type="ECO:0000256" key="2">
    <source>
        <dbReference type="SAM" id="MobiDB-lite"/>
    </source>
</evidence>
<evidence type="ECO:0000256" key="1">
    <source>
        <dbReference type="ARBA" id="ARBA00023268"/>
    </source>
</evidence>
<comment type="caution">
    <text evidence="4">The sequence shown here is derived from an EMBL/GenBank/DDBJ whole genome shotgun (WGS) entry which is preliminary data.</text>
</comment>
<dbReference type="Pfam" id="PF17919">
    <property type="entry name" value="RT_RNaseH_2"/>
    <property type="match status" value="1"/>
</dbReference>
<dbReference type="InterPro" id="IPR043128">
    <property type="entry name" value="Rev_trsase/Diguanyl_cyclase"/>
</dbReference>
<evidence type="ECO:0000313" key="5">
    <source>
        <dbReference type="Proteomes" id="UP000765509"/>
    </source>
</evidence>
<feature type="compositionally biased region" description="Polar residues" evidence="2">
    <location>
        <begin position="1"/>
        <end position="11"/>
    </location>
</feature>
<feature type="region of interest" description="Disordered" evidence="2">
    <location>
        <begin position="1"/>
        <end position="23"/>
    </location>
</feature>
<proteinExistence type="predicted"/>
<protein>
    <recommendedName>
        <fullName evidence="3">Reverse transcriptase/retrotransposon-derived protein RNase H-like domain-containing protein</fullName>
    </recommendedName>
</protein>
<dbReference type="InterPro" id="IPR043502">
    <property type="entry name" value="DNA/RNA_pol_sf"/>
</dbReference>
<keyword evidence="5" id="KW-1185">Reference proteome</keyword>
<name>A0A9Q3KER3_9BASI</name>
<feature type="compositionally biased region" description="Acidic residues" evidence="2">
    <location>
        <begin position="335"/>
        <end position="348"/>
    </location>
</feature>
<dbReference type="EMBL" id="AVOT02101667">
    <property type="protein sequence ID" value="MBW0577915.1"/>
    <property type="molecule type" value="Genomic_DNA"/>
</dbReference>
<dbReference type="SUPFAM" id="SSF56672">
    <property type="entry name" value="DNA/RNA polymerases"/>
    <property type="match status" value="1"/>
</dbReference>
<feature type="region of interest" description="Disordered" evidence="2">
    <location>
        <begin position="332"/>
        <end position="364"/>
    </location>
</feature>
<reference evidence="4" key="1">
    <citation type="submission" date="2021-03" db="EMBL/GenBank/DDBJ databases">
        <title>Draft genome sequence of rust myrtle Austropuccinia psidii MF-1, a brazilian biotype.</title>
        <authorList>
            <person name="Quecine M.C."/>
            <person name="Pachon D.M.R."/>
            <person name="Bonatelli M.L."/>
            <person name="Correr F.H."/>
            <person name="Franceschini L.M."/>
            <person name="Leite T.F."/>
            <person name="Margarido G.R.A."/>
            <person name="Almeida C.A."/>
            <person name="Ferrarezi J.A."/>
            <person name="Labate C.A."/>
        </authorList>
    </citation>
    <scope>NUCLEOTIDE SEQUENCE</scope>
    <source>
        <strain evidence="4">MF-1</strain>
    </source>
</reference>
<dbReference type="PANTHER" id="PTHR37984:SF5">
    <property type="entry name" value="PROTEIN NYNRIN-LIKE"/>
    <property type="match status" value="1"/>
</dbReference>
<dbReference type="InterPro" id="IPR050951">
    <property type="entry name" value="Retrovirus_Pol_polyprotein"/>
</dbReference>
<dbReference type="AlphaFoldDB" id="A0A9Q3KER3"/>
<keyword evidence="1" id="KW-0511">Multifunctional enzyme</keyword>
<dbReference type="InterPro" id="IPR041577">
    <property type="entry name" value="RT_RNaseH_2"/>
</dbReference>
<dbReference type="Proteomes" id="UP000765509">
    <property type="component" value="Unassembled WGS sequence"/>
</dbReference>
<sequence>MSQYAEQSAKQFSEIEAGQERMRKTQASLEQIVKNIQEGYAQLSKASEETNKRLNLVFEEKHHSKRDRDCLDQDINKLFNVYHNLKPQPQGQVMENPYQPDDIKPDAMLLNKERSPSQYQDGDGISYSEKEALKQLPEASSWPKFSGSGEYDHMELIDYIDGLFIDVPSIPDYWITARLNTAFKSHASIWYTEMKEIHGRRNWPWWKSQIIQKYSNGIWIWRKTMSFENDKYSVDKDPYEWCLRQSKRLKAIDPQMNIQMRNHKLLTQLPGELEHANSSFKEKQPFRVEFKDNPKERVAEVANKRNSCHNCGSKDHYSNKFQKAKKNVYNIEKVPEEESPTEDSESDSMGDAIREPSDDDEDPREEFLVEYQEETPLEIQDIQLEAGIPEDTANKKFCKHTQDAQTFLVIPTIKSQVLVWQLTRINYYRNHIKNFAHITSSLYKLCSKDVVFEITKERRDAYERIKYELTNAPVLILPDFELPFELYIDAACSQGLGPALHQRQIVDGEPREGVI</sequence>
<dbReference type="GO" id="GO:0003824">
    <property type="term" value="F:catalytic activity"/>
    <property type="evidence" value="ECO:0007669"/>
    <property type="project" value="UniProtKB-KW"/>
</dbReference>